<organism evidence="2 3">
    <name type="scientific">Thiobacillus denitrificans</name>
    <dbReference type="NCBI Taxonomy" id="36861"/>
    <lineage>
        <taxon>Bacteria</taxon>
        <taxon>Pseudomonadati</taxon>
        <taxon>Pseudomonadota</taxon>
        <taxon>Betaproteobacteria</taxon>
        <taxon>Nitrosomonadales</taxon>
        <taxon>Thiobacillaceae</taxon>
        <taxon>Thiobacillus</taxon>
    </lineage>
</organism>
<dbReference type="RefSeq" id="WP_059756840.1">
    <property type="nucleotide sequence ID" value="NZ_LDUG01000033.1"/>
</dbReference>
<proteinExistence type="predicted"/>
<dbReference type="EMBL" id="LDUG01000033">
    <property type="protein sequence ID" value="KVW94739.1"/>
    <property type="molecule type" value="Genomic_DNA"/>
</dbReference>
<feature type="transmembrane region" description="Helical" evidence="1">
    <location>
        <begin position="65"/>
        <end position="86"/>
    </location>
</feature>
<keyword evidence="1" id="KW-0472">Membrane</keyword>
<sequence>MIKILLLILILTTIPVFRVFFVAARKIGKGPALWGFIGTLAYGVPVTILFPIAIDKFRSSHGGAWLFYSYFAIVIAVGAIVATIVYKTVLLKAPNVKNS</sequence>
<evidence type="ECO:0000313" key="3">
    <source>
        <dbReference type="Proteomes" id="UP000064243"/>
    </source>
</evidence>
<dbReference type="Proteomes" id="UP000064243">
    <property type="component" value="Unassembled WGS sequence"/>
</dbReference>
<gene>
    <name evidence="2" type="ORF">ABW22_11955</name>
</gene>
<dbReference type="AlphaFoldDB" id="A0A119CV66"/>
<comment type="caution">
    <text evidence="2">The sequence shown here is derived from an EMBL/GenBank/DDBJ whole genome shotgun (WGS) entry which is preliminary data.</text>
</comment>
<keyword evidence="3" id="KW-1185">Reference proteome</keyword>
<reference evidence="2 3" key="1">
    <citation type="journal article" date="2015" name="Appl. Environ. Microbiol.">
        <title>Aerobic and Anaerobic Thiosulfate Oxidation by a Cold-Adapted, Subglacial Chemoautotroph.</title>
        <authorList>
            <person name="Harrold Z.R."/>
            <person name="Skidmore M.L."/>
            <person name="Hamilton T.L."/>
            <person name="Desch L."/>
            <person name="Amada K."/>
            <person name="van Gelder W."/>
            <person name="Glover K."/>
            <person name="Roden E.E."/>
            <person name="Boyd E.S."/>
        </authorList>
    </citation>
    <scope>NUCLEOTIDE SEQUENCE [LARGE SCALE GENOMIC DNA]</scope>
    <source>
        <strain evidence="2 3">RG</strain>
    </source>
</reference>
<evidence type="ECO:0000256" key="1">
    <source>
        <dbReference type="SAM" id="Phobius"/>
    </source>
</evidence>
<feature type="transmembrane region" description="Helical" evidence="1">
    <location>
        <begin position="34"/>
        <end position="53"/>
    </location>
</feature>
<protein>
    <submittedName>
        <fullName evidence="2">Uncharacterized protein</fullName>
    </submittedName>
</protein>
<keyword evidence="1" id="KW-0812">Transmembrane</keyword>
<accession>A0A119CV66</accession>
<name>A0A119CV66_THIDE</name>
<keyword evidence="1" id="KW-1133">Transmembrane helix</keyword>
<evidence type="ECO:0000313" key="2">
    <source>
        <dbReference type="EMBL" id="KVW94739.1"/>
    </source>
</evidence>
<dbReference type="OrthoDB" id="2353968at2"/>
<dbReference type="PATRIC" id="fig|36861.3.peg.2169"/>